<dbReference type="EMBL" id="DXES01000075">
    <property type="protein sequence ID" value="HIX65303.1"/>
    <property type="molecule type" value="Genomic_DNA"/>
</dbReference>
<sequence length="295" mass="31325">MYDLERIYRAKGVADAIAALERDPRAVVICGGSDVLIRIREGKLAGRPLVSIHGLPELSEIRLEPDGTLVIGPAVPFAQVTGHPLIQRLVPALGEAVDQAGGPQLRNVGTIGGNVCNGATSADSAPTLLTLNAVVELTGPQGVRRAPLAEFYLGPGRVDLHPAELCTAIRIARADYEGFFGHYIKYAQRNAMDIATLGCAVHVKLNPEKTAVEALRLAFGVAAPTPIRCHGAEAQAADHRLDGVLLDLVGNAAAAEVNPRTSWRASREFRLQLVRELSRRALAEAVRRAGGVLDA</sequence>
<keyword evidence="3" id="KW-0560">Oxidoreductase</keyword>
<dbReference type="Pfam" id="PF00941">
    <property type="entry name" value="FAD_binding_5"/>
    <property type="match status" value="1"/>
</dbReference>
<accession>A0A9D1WQF1</accession>
<dbReference type="GO" id="GO:0004854">
    <property type="term" value="F:xanthine dehydrogenase activity"/>
    <property type="evidence" value="ECO:0007669"/>
    <property type="project" value="InterPro"/>
</dbReference>
<dbReference type="AlphaFoldDB" id="A0A9D1WQF1"/>
<dbReference type="InterPro" id="IPR002346">
    <property type="entry name" value="Mopterin_DH_FAD-bd"/>
</dbReference>
<dbReference type="PANTHER" id="PTHR42659">
    <property type="entry name" value="XANTHINE DEHYDROGENASE SUBUNIT C-RELATED"/>
    <property type="match status" value="1"/>
</dbReference>
<dbReference type="SMART" id="SM01092">
    <property type="entry name" value="CO_deh_flav_C"/>
    <property type="match status" value="1"/>
</dbReference>
<evidence type="ECO:0000256" key="2">
    <source>
        <dbReference type="ARBA" id="ARBA00022827"/>
    </source>
</evidence>
<evidence type="ECO:0000259" key="4">
    <source>
        <dbReference type="PROSITE" id="PS51387"/>
    </source>
</evidence>
<dbReference type="FunFam" id="3.30.465.10:FF:000017">
    <property type="entry name" value="Xanthine dehydrogenase, FAD binding subunit"/>
    <property type="match status" value="1"/>
</dbReference>
<dbReference type="GO" id="GO:0071949">
    <property type="term" value="F:FAD binding"/>
    <property type="evidence" value="ECO:0007669"/>
    <property type="project" value="InterPro"/>
</dbReference>
<dbReference type="InterPro" id="IPR005107">
    <property type="entry name" value="CO_DH_flav_C"/>
</dbReference>
<dbReference type="InterPro" id="IPR036318">
    <property type="entry name" value="FAD-bd_PCMH-like_sf"/>
</dbReference>
<dbReference type="Pfam" id="PF03450">
    <property type="entry name" value="CO_deh_flav_C"/>
    <property type="match status" value="1"/>
</dbReference>
<reference evidence="5" key="1">
    <citation type="journal article" date="2021" name="PeerJ">
        <title>Extensive microbial diversity within the chicken gut microbiome revealed by metagenomics and culture.</title>
        <authorList>
            <person name="Gilroy R."/>
            <person name="Ravi A."/>
            <person name="Getino M."/>
            <person name="Pursley I."/>
            <person name="Horton D.L."/>
            <person name="Alikhan N.F."/>
            <person name="Baker D."/>
            <person name="Gharbi K."/>
            <person name="Hall N."/>
            <person name="Watson M."/>
            <person name="Adriaenssens E.M."/>
            <person name="Foster-Nyarko E."/>
            <person name="Jarju S."/>
            <person name="Secka A."/>
            <person name="Antonio M."/>
            <person name="Oren A."/>
            <person name="Chaudhuri R.R."/>
            <person name="La Ragione R."/>
            <person name="Hildebrand F."/>
            <person name="Pallen M.J."/>
        </authorList>
    </citation>
    <scope>NUCLEOTIDE SEQUENCE</scope>
    <source>
        <strain evidence="5">CHK188-5543</strain>
    </source>
</reference>
<comment type="caution">
    <text evidence="5">The sequence shown here is derived from an EMBL/GenBank/DDBJ whole genome shotgun (WGS) entry which is preliminary data.</text>
</comment>
<dbReference type="PROSITE" id="PS51387">
    <property type="entry name" value="FAD_PCMH"/>
    <property type="match status" value="1"/>
</dbReference>
<feature type="domain" description="FAD-binding PCMH-type" evidence="4">
    <location>
        <begin position="1"/>
        <end position="176"/>
    </location>
</feature>
<evidence type="ECO:0000256" key="3">
    <source>
        <dbReference type="ARBA" id="ARBA00023002"/>
    </source>
</evidence>
<dbReference type="InterPro" id="IPR016166">
    <property type="entry name" value="FAD-bd_PCMH"/>
</dbReference>
<evidence type="ECO:0000313" key="5">
    <source>
        <dbReference type="EMBL" id="HIX65303.1"/>
    </source>
</evidence>
<keyword evidence="1" id="KW-0285">Flavoprotein</keyword>
<protein>
    <submittedName>
        <fullName evidence="5">Xanthine dehydrogenase FAD-binding subunit XdhB</fullName>
    </submittedName>
</protein>
<evidence type="ECO:0000313" key="6">
    <source>
        <dbReference type="Proteomes" id="UP000886800"/>
    </source>
</evidence>
<reference evidence="5" key="2">
    <citation type="submission" date="2021-04" db="EMBL/GenBank/DDBJ databases">
        <authorList>
            <person name="Gilroy R."/>
        </authorList>
    </citation>
    <scope>NUCLEOTIDE SEQUENCE</scope>
    <source>
        <strain evidence="5">CHK188-5543</strain>
    </source>
</reference>
<dbReference type="PANTHER" id="PTHR42659:SF9">
    <property type="entry name" value="XANTHINE DEHYDROGENASE FAD-BINDING SUBUNIT XDHB-RELATED"/>
    <property type="match status" value="1"/>
</dbReference>
<organism evidence="5 6">
    <name type="scientific">Candidatus Anaerotruncus excrementipullorum</name>
    <dbReference type="NCBI Taxonomy" id="2838465"/>
    <lineage>
        <taxon>Bacteria</taxon>
        <taxon>Bacillati</taxon>
        <taxon>Bacillota</taxon>
        <taxon>Clostridia</taxon>
        <taxon>Eubacteriales</taxon>
        <taxon>Oscillospiraceae</taxon>
        <taxon>Anaerotruncus</taxon>
    </lineage>
</organism>
<dbReference type="Proteomes" id="UP000886800">
    <property type="component" value="Unassembled WGS sequence"/>
</dbReference>
<dbReference type="Gene3D" id="3.30.390.50">
    <property type="entry name" value="CO dehydrogenase flavoprotein, C-terminal domain"/>
    <property type="match status" value="1"/>
</dbReference>
<dbReference type="GO" id="GO:0002197">
    <property type="term" value="C:xanthine dehydrogenase complex"/>
    <property type="evidence" value="ECO:0007669"/>
    <property type="project" value="InterPro"/>
</dbReference>
<dbReference type="Gene3D" id="3.30.465.10">
    <property type="match status" value="1"/>
</dbReference>
<dbReference type="SUPFAM" id="SSF55447">
    <property type="entry name" value="CO dehydrogenase flavoprotein C-terminal domain-like"/>
    <property type="match status" value="1"/>
</dbReference>
<keyword evidence="2" id="KW-0274">FAD</keyword>
<dbReference type="NCBIfam" id="NF007427">
    <property type="entry name" value="PRK09971.1"/>
    <property type="match status" value="1"/>
</dbReference>
<evidence type="ECO:0000256" key="1">
    <source>
        <dbReference type="ARBA" id="ARBA00022630"/>
    </source>
</evidence>
<dbReference type="InterPro" id="IPR036683">
    <property type="entry name" value="CO_DH_flav_C_dom_sf"/>
</dbReference>
<name>A0A9D1WQF1_9FIRM</name>
<dbReference type="NCBIfam" id="NF043083">
    <property type="entry name" value="XdhB_XDHase"/>
    <property type="match status" value="1"/>
</dbReference>
<gene>
    <name evidence="5" type="primary">xdhB</name>
    <name evidence="5" type="ORF">H9736_03555</name>
</gene>
<dbReference type="InterPro" id="IPR016169">
    <property type="entry name" value="FAD-bd_PCMH_sub2"/>
</dbReference>
<dbReference type="InterPro" id="IPR051312">
    <property type="entry name" value="Diverse_Substr_Oxidored"/>
</dbReference>
<dbReference type="InterPro" id="IPR050031">
    <property type="entry name" value="XdhB_XDHase"/>
</dbReference>
<proteinExistence type="predicted"/>
<dbReference type="SUPFAM" id="SSF56176">
    <property type="entry name" value="FAD-binding/transporter-associated domain-like"/>
    <property type="match status" value="1"/>
</dbReference>